<keyword evidence="4 8" id="KW-0378">Hydrolase</keyword>
<accession>E2C2B0</accession>
<evidence type="ECO:0000256" key="1">
    <source>
        <dbReference type="ARBA" id="ARBA00004123"/>
    </source>
</evidence>
<dbReference type="KEGG" id="hst:105189158"/>
<comment type="subcellular location">
    <subcellularLocation>
        <location evidence="1">Nucleus</location>
    </subcellularLocation>
</comment>
<evidence type="ECO:0000256" key="3">
    <source>
        <dbReference type="ARBA" id="ARBA00022723"/>
    </source>
</evidence>
<keyword evidence="5" id="KW-0862">Zinc</keyword>
<dbReference type="GO" id="GO:0005634">
    <property type="term" value="C:nucleus"/>
    <property type="evidence" value="ECO:0007669"/>
    <property type="project" value="UniProtKB-SubCell"/>
</dbReference>
<evidence type="ECO:0000313" key="9">
    <source>
        <dbReference type="Proteomes" id="UP000008237"/>
    </source>
</evidence>
<dbReference type="PANTHER" id="PTHR13204">
    <property type="entry name" value="PTD012 PROTEIN"/>
    <property type="match status" value="1"/>
</dbReference>
<dbReference type="Pfam" id="PF08925">
    <property type="entry name" value="DUF1907"/>
    <property type="match status" value="1"/>
</dbReference>
<gene>
    <name evidence="8" type="ORF">EAI_16865</name>
</gene>
<evidence type="ECO:0000256" key="2">
    <source>
        <dbReference type="ARBA" id="ARBA00011245"/>
    </source>
</evidence>
<dbReference type="InParanoid" id="E2C2B0"/>
<keyword evidence="9" id="KW-1185">Reference proteome</keyword>
<evidence type="ECO:0000313" key="8">
    <source>
        <dbReference type="EMBL" id="EFN77930.1"/>
    </source>
</evidence>
<name>E2C2B0_HARSA</name>
<protein>
    <submittedName>
        <fullName evidence="8">Ester hydrolase C11orf54-like protein</fullName>
    </submittedName>
</protein>
<evidence type="ECO:0000256" key="5">
    <source>
        <dbReference type="ARBA" id="ARBA00022833"/>
    </source>
</evidence>
<proteinExistence type="predicted"/>
<organism evidence="9">
    <name type="scientific">Harpegnathos saltator</name>
    <name type="common">Jerdon's jumping ant</name>
    <dbReference type="NCBI Taxonomy" id="610380"/>
    <lineage>
        <taxon>Eukaryota</taxon>
        <taxon>Metazoa</taxon>
        <taxon>Ecdysozoa</taxon>
        <taxon>Arthropoda</taxon>
        <taxon>Hexapoda</taxon>
        <taxon>Insecta</taxon>
        <taxon>Pterygota</taxon>
        <taxon>Neoptera</taxon>
        <taxon>Endopterygota</taxon>
        <taxon>Hymenoptera</taxon>
        <taxon>Apocrita</taxon>
        <taxon>Aculeata</taxon>
        <taxon>Formicoidea</taxon>
        <taxon>Formicidae</taxon>
        <taxon>Ponerinae</taxon>
        <taxon>Ponerini</taxon>
        <taxon>Harpegnathos</taxon>
    </lineage>
</organism>
<dbReference type="EMBL" id="GL452104">
    <property type="protein sequence ID" value="EFN77930.1"/>
    <property type="molecule type" value="Genomic_DNA"/>
</dbReference>
<dbReference type="GO" id="GO:0008270">
    <property type="term" value="F:zinc ion binding"/>
    <property type="evidence" value="ECO:0007669"/>
    <property type="project" value="TreeGrafter"/>
</dbReference>
<comment type="subunit">
    <text evidence="2">Monomer.</text>
</comment>
<dbReference type="SMART" id="SM01168">
    <property type="entry name" value="DUF1907"/>
    <property type="match status" value="1"/>
</dbReference>
<dbReference type="CDD" id="cd17298">
    <property type="entry name" value="DUF1907"/>
    <property type="match status" value="1"/>
</dbReference>
<dbReference type="OMA" id="YHIMPDF"/>
<dbReference type="PhylomeDB" id="E2C2B0"/>
<evidence type="ECO:0000256" key="6">
    <source>
        <dbReference type="ARBA" id="ARBA00023242"/>
    </source>
</evidence>
<evidence type="ECO:0000259" key="7">
    <source>
        <dbReference type="SMART" id="SM01168"/>
    </source>
</evidence>
<dbReference type="GO" id="GO:0016788">
    <property type="term" value="F:hydrolase activity, acting on ester bonds"/>
    <property type="evidence" value="ECO:0007669"/>
    <property type="project" value="TreeGrafter"/>
</dbReference>
<dbReference type="Proteomes" id="UP000008237">
    <property type="component" value="Unassembled WGS sequence"/>
</dbReference>
<keyword evidence="3" id="KW-0479">Metal-binding</keyword>
<evidence type="ECO:0000256" key="4">
    <source>
        <dbReference type="ARBA" id="ARBA00022801"/>
    </source>
</evidence>
<keyword evidence="6" id="KW-0539">Nucleus</keyword>
<dbReference type="STRING" id="610380.E2C2B0"/>
<reference evidence="8 9" key="1">
    <citation type="journal article" date="2010" name="Science">
        <title>Genomic comparison of the ants Camponotus floridanus and Harpegnathos saltator.</title>
        <authorList>
            <person name="Bonasio R."/>
            <person name="Zhang G."/>
            <person name="Ye C."/>
            <person name="Mutti N.S."/>
            <person name="Fang X."/>
            <person name="Qin N."/>
            <person name="Donahue G."/>
            <person name="Yang P."/>
            <person name="Li Q."/>
            <person name="Li C."/>
            <person name="Zhang P."/>
            <person name="Huang Z."/>
            <person name="Berger S.L."/>
            <person name="Reinberg D."/>
            <person name="Wang J."/>
            <person name="Liebig J."/>
        </authorList>
    </citation>
    <scope>NUCLEOTIDE SEQUENCE [LARGE SCALE GENOMIC DNA]</scope>
    <source>
        <strain evidence="8 9">R22 G/1</strain>
    </source>
</reference>
<feature type="domain" description="DUF1907" evidence="7">
    <location>
        <begin position="29"/>
        <end position="316"/>
    </location>
</feature>
<dbReference type="SUPFAM" id="SSF117856">
    <property type="entry name" value="AF0104/ALDC/Ptd012-like"/>
    <property type="match status" value="1"/>
</dbReference>
<sequence length="328" mass="36833">MEKTPLDSGKLDISKKILYQPPVTELISVLTDGLTANFEKVIVKLGRCPRDPERQPNQYDLCGDPTILEIGGPAYLLPLAQKDKFYNIETLLRRIDYHGSAFVIGAGAGLWPHTTDGSNCELIIHHHINTQIGSVVNNSRYAFVDKCTGECVVAQHLSHNEQHQATCPILANLYVCKGEPGMVIKVYAKKRTGKLDFIASMQKALGNYYKDELVGLGGMFTMRNGKIKQHVMPDYSNTPLTTEAQLNDWLHFYEMKTPLTAVGTFVSAETELDLRVQHFHSFAHNNKMAGHYHIDTTPDTIEYEGYFNIASVLYRVDQPTNKLQFGKD</sequence>
<dbReference type="InterPro" id="IPR015021">
    <property type="entry name" value="C11orf54_DUF1907"/>
</dbReference>
<dbReference type="PANTHER" id="PTHR13204:SF1">
    <property type="entry name" value="ESTER HYDROLASE C11ORF54"/>
    <property type="match status" value="1"/>
</dbReference>
<dbReference type="AlphaFoldDB" id="E2C2B0"/>
<dbReference type="FunCoup" id="E2C2B0">
    <property type="interactions" value="256"/>
</dbReference>
<dbReference type="OrthoDB" id="5119241at2759"/>